<dbReference type="EnsemblMetazoa" id="RPRC014470-RA">
    <property type="protein sequence ID" value="RPRC014470-PA"/>
    <property type="gene ID" value="RPRC014470"/>
</dbReference>
<dbReference type="VEuPathDB" id="VectorBase:RPRC014470"/>
<sequence length="572" mass="65348">PVRQTTLLISFLYATLQAWVSADFPSNVYSLQLGDKCSVRWSYDWKNKWIKFEINTELEPLEWFAFGFSDRGTFVSADYCLFHPNSNGGRSLKDIWVNGQCYVEIDSQQDCRDFSYEERGNNATFVFTRDFDTCDKKDYVIEEGTTHLVWATGTKNLLLKDSKLCDLVDGRTSRTTLLRVTIEPNFPGDSLMFEVTAPNIVIPDTDTTYWCFVTQLPKVIQNVKHHLISFEAIIQNGNEKMVHHMELFHCERLLKWTSYSGPCTKKPKGVEVCKKVLAAWAMGASPFHYPDVTGLPVGGKGTSSFVMLEIHYDNPNLKGGVSDSSGLKVIMTPSLRKYDAGVIELGLEYIDKMAIPPLQKEFPLTGHCIAECTSAALPFSGIWIFASQLHTHLTGVKVETVLVRNGVEITRVDADNHFSPHYQEIRLLRKRVYVFPGNALYTKCTYNTMSRTEMTLGGFAISQEMCVNYIYYYPRVELEVCKSSISDYPLKEYFNALHEFEDQQTGATLPISTSYKRIKWNKLRVMVLDQLYKQSSIYMQCNKSNGERFPGLWYQMPITKINQPLPPKKECS</sequence>
<evidence type="ECO:0000256" key="7">
    <source>
        <dbReference type="ARBA" id="ARBA00023002"/>
    </source>
</evidence>
<dbReference type="InterPro" id="IPR020611">
    <property type="entry name" value="Cu2_ascorb_mOase_CS-1"/>
</dbReference>
<dbReference type="GO" id="GO:0005615">
    <property type="term" value="C:extracellular space"/>
    <property type="evidence" value="ECO:0007669"/>
    <property type="project" value="TreeGrafter"/>
</dbReference>
<dbReference type="GO" id="GO:0042421">
    <property type="term" value="P:norepinephrine biosynthetic process"/>
    <property type="evidence" value="ECO:0007669"/>
    <property type="project" value="TreeGrafter"/>
</dbReference>
<name>T1IDV0_RHOPR</name>
<dbReference type="GO" id="GO:0042420">
    <property type="term" value="P:dopamine catabolic process"/>
    <property type="evidence" value="ECO:0007669"/>
    <property type="project" value="TreeGrafter"/>
</dbReference>
<evidence type="ECO:0000256" key="1">
    <source>
        <dbReference type="ARBA" id="ARBA00001973"/>
    </source>
</evidence>
<keyword evidence="7" id="KW-0560">Oxidoreductase</keyword>
<evidence type="ECO:0000256" key="10">
    <source>
        <dbReference type="ARBA" id="ARBA00023136"/>
    </source>
</evidence>
<evidence type="ECO:0000256" key="2">
    <source>
        <dbReference type="ARBA" id="ARBA00004167"/>
    </source>
</evidence>
<dbReference type="PROSITE" id="PS50836">
    <property type="entry name" value="DOMON"/>
    <property type="match status" value="1"/>
</dbReference>
<dbReference type="InterPro" id="IPR005018">
    <property type="entry name" value="DOMON_domain"/>
</dbReference>
<dbReference type="InterPro" id="IPR045266">
    <property type="entry name" value="DOH_DOMON"/>
</dbReference>
<dbReference type="FunFam" id="2.60.120.310:FF:000004">
    <property type="entry name" value="DBH-like monooxygenase protein 1"/>
    <property type="match status" value="1"/>
</dbReference>
<dbReference type="PANTHER" id="PTHR10157:SF29">
    <property type="entry name" value="DOPAMINE BETA-HYDROXYLASE"/>
    <property type="match status" value="1"/>
</dbReference>
<proteinExistence type="inferred from homology"/>
<dbReference type="Proteomes" id="UP000015103">
    <property type="component" value="Unassembled WGS sequence"/>
</dbReference>
<dbReference type="PANTHER" id="PTHR10157">
    <property type="entry name" value="DOPAMINE BETA HYDROXYLASE RELATED"/>
    <property type="match status" value="1"/>
</dbReference>
<dbReference type="SMART" id="SM00664">
    <property type="entry name" value="DoH"/>
    <property type="match status" value="1"/>
</dbReference>
<evidence type="ECO:0000256" key="4">
    <source>
        <dbReference type="ARBA" id="ARBA00022692"/>
    </source>
</evidence>
<evidence type="ECO:0000313" key="13">
    <source>
        <dbReference type="EnsemblMetazoa" id="RPRC014470-PA"/>
    </source>
</evidence>
<keyword evidence="12" id="KW-0325">Glycoprotein</keyword>
<evidence type="ECO:0000256" key="5">
    <source>
        <dbReference type="ARBA" id="ARBA00022723"/>
    </source>
</evidence>
<dbReference type="Pfam" id="PF01082">
    <property type="entry name" value="Cu2_monooxygen"/>
    <property type="match status" value="1"/>
</dbReference>
<evidence type="ECO:0000256" key="12">
    <source>
        <dbReference type="ARBA" id="ARBA00023180"/>
    </source>
</evidence>
<dbReference type="STRING" id="13249.T1IDV0"/>
<dbReference type="PRINTS" id="PR00767">
    <property type="entry name" value="DBMONOXGNASE"/>
</dbReference>
<dbReference type="InterPro" id="IPR008977">
    <property type="entry name" value="PHM/PNGase_F_dom_sf"/>
</dbReference>
<keyword evidence="11" id="KW-1015">Disulfide bond</keyword>
<dbReference type="EMBL" id="ACPB03003522">
    <property type="status" value="NOT_ANNOTATED_CDS"/>
    <property type="molecule type" value="Genomic_DNA"/>
</dbReference>
<evidence type="ECO:0000256" key="6">
    <source>
        <dbReference type="ARBA" id="ARBA00022989"/>
    </source>
</evidence>
<evidence type="ECO:0000256" key="11">
    <source>
        <dbReference type="ARBA" id="ARBA00023157"/>
    </source>
</evidence>
<organism evidence="13 14">
    <name type="scientific">Rhodnius prolixus</name>
    <name type="common">Triatomid bug</name>
    <dbReference type="NCBI Taxonomy" id="13249"/>
    <lineage>
        <taxon>Eukaryota</taxon>
        <taxon>Metazoa</taxon>
        <taxon>Ecdysozoa</taxon>
        <taxon>Arthropoda</taxon>
        <taxon>Hexapoda</taxon>
        <taxon>Insecta</taxon>
        <taxon>Pterygota</taxon>
        <taxon>Neoptera</taxon>
        <taxon>Paraneoptera</taxon>
        <taxon>Hemiptera</taxon>
        <taxon>Heteroptera</taxon>
        <taxon>Panheteroptera</taxon>
        <taxon>Cimicomorpha</taxon>
        <taxon>Reduviidae</taxon>
        <taxon>Triatominae</taxon>
        <taxon>Rhodnius</taxon>
    </lineage>
</organism>
<dbReference type="HOGENOM" id="CLU_017939_3_0_1"/>
<dbReference type="Gene3D" id="2.60.120.310">
    <property type="entry name" value="Copper type II, ascorbate-dependent monooxygenase, N-terminal domain"/>
    <property type="match status" value="1"/>
</dbReference>
<dbReference type="InterPro" id="IPR000945">
    <property type="entry name" value="DBH-like"/>
</dbReference>
<keyword evidence="6" id="KW-1133">Transmembrane helix</keyword>
<evidence type="ECO:0000256" key="9">
    <source>
        <dbReference type="ARBA" id="ARBA00023033"/>
    </source>
</evidence>
<dbReference type="GO" id="GO:0004500">
    <property type="term" value="F:dopamine beta-monooxygenase activity"/>
    <property type="evidence" value="ECO:0007669"/>
    <property type="project" value="InterPro"/>
</dbReference>
<keyword evidence="10" id="KW-0472">Membrane</keyword>
<accession>T1IDV0</accession>
<dbReference type="FunFam" id="2.60.120.230:FF:000001">
    <property type="entry name" value="Monooxygenase, DBH-like 1"/>
    <property type="match status" value="1"/>
</dbReference>
<dbReference type="InterPro" id="IPR014784">
    <property type="entry name" value="Cu2_ascorb_mOase-like_C"/>
</dbReference>
<evidence type="ECO:0000313" key="14">
    <source>
        <dbReference type="Proteomes" id="UP000015103"/>
    </source>
</evidence>
<dbReference type="InterPro" id="IPR036939">
    <property type="entry name" value="Cu2_ascorb_mOase_N_sf"/>
</dbReference>
<dbReference type="OMA" id="THYQEIR"/>
<keyword evidence="4" id="KW-0812">Transmembrane</keyword>
<keyword evidence="14" id="KW-1185">Reference proteome</keyword>
<dbReference type="Pfam" id="PF03712">
    <property type="entry name" value="Cu2_monoox_C"/>
    <property type="match status" value="1"/>
</dbReference>
<dbReference type="CDD" id="cd09631">
    <property type="entry name" value="DOMON_DOH"/>
    <property type="match status" value="1"/>
</dbReference>
<dbReference type="eggNOG" id="KOG3568">
    <property type="taxonomic scope" value="Eukaryota"/>
</dbReference>
<dbReference type="Pfam" id="PF03351">
    <property type="entry name" value="DOMON"/>
    <property type="match status" value="1"/>
</dbReference>
<dbReference type="InterPro" id="IPR000323">
    <property type="entry name" value="Cu2_ascorb_mOase_N"/>
</dbReference>
<protein>
    <submittedName>
        <fullName evidence="13">DOMON domain-containing protein</fullName>
    </submittedName>
</protein>
<dbReference type="InterPro" id="IPR024548">
    <property type="entry name" value="Cu2_monoox_C"/>
</dbReference>
<dbReference type="GO" id="GO:0005507">
    <property type="term" value="F:copper ion binding"/>
    <property type="evidence" value="ECO:0007669"/>
    <property type="project" value="InterPro"/>
</dbReference>
<dbReference type="GO" id="GO:0030667">
    <property type="term" value="C:secretory granule membrane"/>
    <property type="evidence" value="ECO:0007669"/>
    <property type="project" value="TreeGrafter"/>
</dbReference>
<evidence type="ECO:0000256" key="8">
    <source>
        <dbReference type="ARBA" id="ARBA00023008"/>
    </source>
</evidence>
<comment type="similarity">
    <text evidence="3">Belongs to the copper type II ascorbate-dependent monooxygenase family.</text>
</comment>
<dbReference type="Gene3D" id="2.60.120.230">
    <property type="match status" value="1"/>
</dbReference>
<keyword evidence="5" id="KW-0479">Metal-binding</keyword>
<dbReference type="InterPro" id="IPR028460">
    <property type="entry name" value="Tbh/DBH"/>
</dbReference>
<dbReference type="GO" id="GO:0006589">
    <property type="term" value="P:octopamine biosynthetic process"/>
    <property type="evidence" value="ECO:0007669"/>
    <property type="project" value="TreeGrafter"/>
</dbReference>
<dbReference type="SUPFAM" id="SSF49742">
    <property type="entry name" value="PHM/PNGase F"/>
    <property type="match status" value="2"/>
</dbReference>
<dbReference type="AlphaFoldDB" id="T1IDV0"/>
<keyword evidence="9" id="KW-0503">Monooxygenase</keyword>
<dbReference type="FunCoup" id="T1IDV0">
    <property type="interactions" value="19"/>
</dbReference>
<dbReference type="PROSITE" id="PS00084">
    <property type="entry name" value="CU2_MONOOXYGENASE_1"/>
    <property type="match status" value="1"/>
</dbReference>
<comment type="subcellular location">
    <subcellularLocation>
        <location evidence="2">Membrane</location>
        <topology evidence="2">Single-pass membrane protein</topology>
    </subcellularLocation>
</comment>
<keyword evidence="8" id="KW-0186">Copper</keyword>
<reference evidence="13" key="1">
    <citation type="submission" date="2015-05" db="UniProtKB">
        <authorList>
            <consortium name="EnsemblMetazoa"/>
        </authorList>
    </citation>
    <scope>IDENTIFICATION</scope>
</reference>
<dbReference type="InParanoid" id="T1IDV0"/>
<comment type="cofactor">
    <cofactor evidence="1">
        <name>Cu(2+)</name>
        <dbReference type="ChEBI" id="CHEBI:29036"/>
    </cofactor>
</comment>
<evidence type="ECO:0000256" key="3">
    <source>
        <dbReference type="ARBA" id="ARBA00010676"/>
    </source>
</evidence>